<dbReference type="OrthoDB" id="3253247at2"/>
<evidence type="ECO:0000313" key="4">
    <source>
        <dbReference type="Proteomes" id="UP000198688"/>
    </source>
</evidence>
<name>A0A1H1W850_9ACTN</name>
<dbReference type="GO" id="GO:0005975">
    <property type="term" value="P:carbohydrate metabolic process"/>
    <property type="evidence" value="ECO:0007669"/>
    <property type="project" value="InterPro"/>
</dbReference>
<dbReference type="EMBL" id="LT629758">
    <property type="protein sequence ID" value="SDS93254.1"/>
    <property type="molecule type" value="Genomic_DNA"/>
</dbReference>
<dbReference type="Proteomes" id="UP000198688">
    <property type="component" value="Chromosome I"/>
</dbReference>
<dbReference type="CDD" id="cd03784">
    <property type="entry name" value="GT1_Gtf-like"/>
    <property type="match status" value="1"/>
</dbReference>
<dbReference type="InterPro" id="IPR050426">
    <property type="entry name" value="Glycosyltransferase_28"/>
</dbReference>
<dbReference type="GO" id="GO:0008194">
    <property type="term" value="F:UDP-glycosyltransferase activity"/>
    <property type="evidence" value="ECO:0007669"/>
    <property type="project" value="InterPro"/>
</dbReference>
<dbReference type="SUPFAM" id="SSF53756">
    <property type="entry name" value="UDP-Glycosyltransferase/glycogen phosphorylase"/>
    <property type="match status" value="1"/>
</dbReference>
<dbReference type="GO" id="GO:0016758">
    <property type="term" value="F:hexosyltransferase activity"/>
    <property type="evidence" value="ECO:0007669"/>
    <property type="project" value="InterPro"/>
</dbReference>
<keyword evidence="3" id="KW-0808">Transferase</keyword>
<gene>
    <name evidence="3" type="ORF">SAMN04489716_2016</name>
</gene>
<dbReference type="STRING" id="113562.SAMN04489716_2016"/>
<reference evidence="3 4" key="1">
    <citation type="submission" date="2016-10" db="EMBL/GenBank/DDBJ databases">
        <authorList>
            <person name="de Groot N.N."/>
        </authorList>
    </citation>
    <scope>NUCLEOTIDE SEQUENCE [LARGE SCALE GENOMIC DNA]</scope>
    <source>
        <strain evidence="3 4">DSM 43941</strain>
    </source>
</reference>
<dbReference type="Pfam" id="PF06722">
    <property type="entry name" value="EryCIII-like_C"/>
    <property type="match status" value="1"/>
</dbReference>
<dbReference type="PANTHER" id="PTHR48050:SF13">
    <property type="entry name" value="STEROL 3-BETA-GLUCOSYLTRANSFERASE UGT80A2"/>
    <property type="match status" value="1"/>
</dbReference>
<protein>
    <submittedName>
        <fullName evidence="3">UDP:flavonoid glycosyltransferase YjiC, YdhE family</fullName>
    </submittedName>
</protein>
<feature type="domain" description="Erythromycin biosynthesis protein CIII-like C-terminal" evidence="2">
    <location>
        <begin position="247"/>
        <end position="360"/>
    </location>
</feature>
<evidence type="ECO:0000259" key="2">
    <source>
        <dbReference type="Pfam" id="PF06722"/>
    </source>
</evidence>
<dbReference type="AlphaFoldDB" id="A0A1H1W850"/>
<dbReference type="InterPro" id="IPR010610">
    <property type="entry name" value="EryCIII-like_C"/>
</dbReference>
<dbReference type="InterPro" id="IPR002213">
    <property type="entry name" value="UDP_glucos_trans"/>
</dbReference>
<proteinExistence type="predicted"/>
<feature type="domain" description="Glycosyltransferase family 28 N-terminal" evidence="1">
    <location>
        <begin position="5"/>
        <end position="125"/>
    </location>
</feature>
<dbReference type="InterPro" id="IPR004276">
    <property type="entry name" value="GlycoTrans_28_N"/>
</dbReference>
<sequence>MTQFLFVVHGTDGDVHPVVRIGHALHTRGHRAVILTHEYYRTTVTAAGLDFVPIDTVDEYEAHLADAARQHHSTDIRDFRHHYDRTGLFTQLRYEVAELTRRHEPHHTVLVGTALAIHSVLIAAEALHAPAVCLFHSPWQVGHLPKVAWLYEQVLADRITTARADAGLPPVGDWTRWMWSADRHIGLWPTWFDHATHPAPDHIQLAGFVLADGTATGRPPPGLTDGAPLLVTGGTGRLLDRDYYDHLIAALADVGHPALLVARHRDLIPATLPPGIRWYPRLPFPQIAPHTAAVIHHGGIGTTARALAAGTRQVVLADGLDRPDNAARLAALGHARWLPREQWTTTAIATAIRDVLSRPAPGPADVTDGATTAAVQIEAALPQPVNHHG</sequence>
<accession>A0A1H1W850</accession>
<dbReference type="GO" id="GO:0033072">
    <property type="term" value="P:vancomycin biosynthetic process"/>
    <property type="evidence" value="ECO:0007669"/>
    <property type="project" value="UniProtKB-ARBA"/>
</dbReference>
<keyword evidence="4" id="KW-1185">Reference proteome</keyword>
<dbReference type="PANTHER" id="PTHR48050">
    <property type="entry name" value="STEROL 3-BETA-GLUCOSYLTRANSFERASE"/>
    <property type="match status" value="1"/>
</dbReference>
<evidence type="ECO:0000259" key="1">
    <source>
        <dbReference type="Pfam" id="PF03033"/>
    </source>
</evidence>
<dbReference type="Pfam" id="PF03033">
    <property type="entry name" value="Glyco_transf_28"/>
    <property type="match status" value="1"/>
</dbReference>
<dbReference type="Gene3D" id="3.40.50.2000">
    <property type="entry name" value="Glycogen Phosphorylase B"/>
    <property type="match status" value="2"/>
</dbReference>
<organism evidence="3 4">
    <name type="scientific">Actinoplanes derwentensis</name>
    <dbReference type="NCBI Taxonomy" id="113562"/>
    <lineage>
        <taxon>Bacteria</taxon>
        <taxon>Bacillati</taxon>
        <taxon>Actinomycetota</taxon>
        <taxon>Actinomycetes</taxon>
        <taxon>Micromonosporales</taxon>
        <taxon>Micromonosporaceae</taxon>
        <taxon>Actinoplanes</taxon>
    </lineage>
</organism>
<evidence type="ECO:0000313" key="3">
    <source>
        <dbReference type="EMBL" id="SDS93254.1"/>
    </source>
</evidence>
<dbReference type="RefSeq" id="WP_092543649.1">
    <property type="nucleotide sequence ID" value="NZ_BOMJ01000013.1"/>
</dbReference>